<dbReference type="SUPFAM" id="SSF51445">
    <property type="entry name" value="(Trans)glycosidases"/>
    <property type="match status" value="1"/>
</dbReference>
<organism evidence="5 6">
    <name type="scientific">Ruminobacter amylophilus</name>
    <dbReference type="NCBI Taxonomy" id="867"/>
    <lineage>
        <taxon>Bacteria</taxon>
        <taxon>Pseudomonadati</taxon>
        <taxon>Pseudomonadota</taxon>
        <taxon>Gammaproteobacteria</taxon>
        <taxon>Aeromonadales</taxon>
        <taxon>Succinivibrionaceae</taxon>
        <taxon>Ruminobacter</taxon>
    </lineage>
</organism>
<keyword evidence="6" id="KW-1185">Reference proteome</keyword>
<dbReference type="PROSITE" id="PS52009">
    <property type="entry name" value="GH84"/>
    <property type="match status" value="1"/>
</dbReference>
<proteinExistence type="inferred from homology"/>
<dbReference type="PANTHER" id="PTHR13170">
    <property type="entry name" value="O-GLCNACASE"/>
    <property type="match status" value="1"/>
</dbReference>
<evidence type="ECO:0000313" key="6">
    <source>
        <dbReference type="Proteomes" id="UP000243745"/>
    </source>
</evidence>
<protein>
    <submittedName>
        <fullName evidence="5">Beta-N-acetylglucosaminidase</fullName>
    </submittedName>
</protein>
<dbReference type="Pfam" id="PF07555">
    <property type="entry name" value="NAGidase"/>
    <property type="match status" value="1"/>
</dbReference>
<evidence type="ECO:0000259" key="4">
    <source>
        <dbReference type="PROSITE" id="PS52009"/>
    </source>
</evidence>
<evidence type="ECO:0000256" key="2">
    <source>
        <dbReference type="ARBA" id="ARBA00023295"/>
    </source>
</evidence>
<dbReference type="InterPro" id="IPR051822">
    <property type="entry name" value="Glycosyl_Hydrolase_84"/>
</dbReference>
<dbReference type="Gene3D" id="3.20.20.80">
    <property type="entry name" value="Glycosidases"/>
    <property type="match status" value="1"/>
</dbReference>
<dbReference type="EMBL" id="FOXF01000035">
    <property type="protein sequence ID" value="SFP54758.1"/>
    <property type="molecule type" value="Genomic_DNA"/>
</dbReference>
<evidence type="ECO:0000313" key="5">
    <source>
        <dbReference type="EMBL" id="SFP54758.1"/>
    </source>
</evidence>
<sequence length="369" mass="42439">MTDNASQANFPAGIIEGFFGTPWDMKTRMAFIENLKGFGLNFYIYAPKNDSCLRRIWFEDFTKEYLSELKRLSDRVKSCGMKFGIGFSPLGATADPDKYLPVFMKQVQKLVTELQPEYFALLFDDMKISLEHEGALQNTFIKECYRIVRPHGIHLITCSSFYTTDPILEKVFGRMPETYYQDLLRDIPRDVDFFWTGSKVISTDYTAGDLKLAAELLGRKPFIWDNYPVNDGKKASDHLYLRHFNNRQNIRNLASGIAVNPMKQTFLNLFPLASVSKALETDDDKDIVTSALQKLSVNQSREFIDFIRSNSEMFASVPLPELTEEMKESLLTQLESFKAGADNRELIQIRELQDFLNRRYVFDPACLTG</sequence>
<dbReference type="GO" id="GO:0009100">
    <property type="term" value="P:glycoprotein metabolic process"/>
    <property type="evidence" value="ECO:0007669"/>
    <property type="project" value="TreeGrafter"/>
</dbReference>
<comment type="similarity">
    <text evidence="3">Belongs to the glycosyl hydrolase 84 family.</text>
</comment>
<reference evidence="5 6" key="1">
    <citation type="submission" date="2016-10" db="EMBL/GenBank/DDBJ databases">
        <authorList>
            <person name="Varghese N."/>
            <person name="Submissions S."/>
        </authorList>
    </citation>
    <scope>NUCLEOTIDE SEQUENCE [LARGE SCALE GENOMIC DNA]</scope>
    <source>
        <strain evidence="5 6">DSM 1361</strain>
    </source>
</reference>
<dbReference type="Proteomes" id="UP000243745">
    <property type="component" value="Unassembled WGS sequence"/>
</dbReference>
<keyword evidence="2 3" id="KW-0326">Glycosidase</keyword>
<dbReference type="AlphaFoldDB" id="A0A662ZIU7"/>
<evidence type="ECO:0000256" key="3">
    <source>
        <dbReference type="PROSITE-ProRule" id="PRU01353"/>
    </source>
</evidence>
<dbReference type="PANTHER" id="PTHR13170:SF16">
    <property type="entry name" value="PROTEIN O-GLCNACASE"/>
    <property type="match status" value="1"/>
</dbReference>
<dbReference type="InterPro" id="IPR017853">
    <property type="entry name" value="GH"/>
</dbReference>
<accession>A0A662ZIU7</accession>
<dbReference type="GO" id="GO:0016231">
    <property type="term" value="F:beta-N-acetylglucosaminidase activity"/>
    <property type="evidence" value="ECO:0007669"/>
    <property type="project" value="TreeGrafter"/>
</dbReference>
<feature type="domain" description="GH84" evidence="4">
    <location>
        <begin position="10"/>
        <end position="283"/>
    </location>
</feature>
<name>A0A662ZIU7_9GAMM</name>
<gene>
    <name evidence="5" type="ORF">SAMN02910344_01689</name>
</gene>
<dbReference type="RefSeq" id="WP_177178544.1">
    <property type="nucleotide sequence ID" value="NZ_FOXF01000035.1"/>
</dbReference>
<feature type="active site" description="Proton donor" evidence="3">
    <location>
        <position position="125"/>
    </location>
</feature>
<keyword evidence="1 3" id="KW-0378">Hydrolase</keyword>
<evidence type="ECO:0000256" key="1">
    <source>
        <dbReference type="ARBA" id="ARBA00022801"/>
    </source>
</evidence>
<dbReference type="InterPro" id="IPR011496">
    <property type="entry name" value="O-GlcNAcase_cat"/>
</dbReference>